<keyword evidence="4 8" id="KW-0812">Transmembrane</keyword>
<sequence>MSPADEQAHGTASTPGARGGPPRRTSRQWPLALWLWVLWIVLWGSVSPVVLVGGAVVALLVVVLFPLPSIARRARLHPLWLLLLPAHLLVGLVGSAVAVALEAVRRGPRVRAAVLEVPLRSESDLMIAATANMASLTPGTLVLEIDRDRRRLYVHALPARDAREVDRRRGEVATAERWVVRTIGPAEMRKDPNRRERGYGGEGERR</sequence>
<evidence type="ECO:0000256" key="1">
    <source>
        <dbReference type="ARBA" id="ARBA00004651"/>
    </source>
</evidence>
<keyword evidence="10" id="KW-1185">Reference proteome</keyword>
<keyword evidence="5 8" id="KW-1133">Transmembrane helix</keyword>
<gene>
    <name evidence="9" type="ORF">SAMN05216481_10289</name>
</gene>
<reference evidence="9 10" key="1">
    <citation type="submission" date="2016-10" db="EMBL/GenBank/DDBJ databases">
        <authorList>
            <person name="de Groot N.N."/>
        </authorList>
    </citation>
    <scope>NUCLEOTIDE SEQUENCE [LARGE SCALE GENOMIC DNA]</scope>
    <source>
        <strain evidence="9 10">CGMCC 4.3519</strain>
    </source>
</reference>
<dbReference type="PANTHER" id="PTHR34584">
    <property type="entry name" value="NA(+)/H(+) ANTIPORTER SUBUNIT E1"/>
    <property type="match status" value="1"/>
</dbReference>
<dbReference type="PANTHER" id="PTHR34584:SF1">
    <property type="entry name" value="NA(+)_H(+) ANTIPORTER SUBUNIT E1"/>
    <property type="match status" value="1"/>
</dbReference>
<evidence type="ECO:0000256" key="3">
    <source>
        <dbReference type="ARBA" id="ARBA00022475"/>
    </source>
</evidence>
<comment type="subcellular location">
    <subcellularLocation>
        <location evidence="1">Cell membrane</location>
        <topology evidence="1">Multi-pass membrane protein</topology>
    </subcellularLocation>
</comment>
<dbReference type="AlphaFoldDB" id="A0A1H9AZI7"/>
<dbReference type="RefSeq" id="WP_093655988.1">
    <property type="nucleotide sequence ID" value="NZ_FOET01000002.1"/>
</dbReference>
<feature type="transmembrane region" description="Helical" evidence="8">
    <location>
        <begin position="79"/>
        <end position="101"/>
    </location>
</feature>
<dbReference type="Pfam" id="PF01899">
    <property type="entry name" value="MNHE"/>
    <property type="match status" value="1"/>
</dbReference>
<evidence type="ECO:0000256" key="6">
    <source>
        <dbReference type="ARBA" id="ARBA00023136"/>
    </source>
</evidence>
<evidence type="ECO:0000256" key="7">
    <source>
        <dbReference type="SAM" id="MobiDB-lite"/>
    </source>
</evidence>
<dbReference type="Proteomes" id="UP000199055">
    <property type="component" value="Unassembled WGS sequence"/>
</dbReference>
<proteinExistence type="inferred from homology"/>
<keyword evidence="6 8" id="KW-0472">Membrane</keyword>
<feature type="region of interest" description="Disordered" evidence="7">
    <location>
        <begin position="1"/>
        <end position="23"/>
    </location>
</feature>
<dbReference type="STRING" id="403935.SAMN05216481_10289"/>
<comment type="similarity">
    <text evidence="2">Belongs to the CPA3 antiporters (TC 2.A.63) subunit E family.</text>
</comment>
<feature type="transmembrane region" description="Helical" evidence="8">
    <location>
        <begin position="34"/>
        <end position="67"/>
    </location>
</feature>
<accession>A0A1H9AZI7</accession>
<feature type="region of interest" description="Disordered" evidence="7">
    <location>
        <begin position="184"/>
        <end position="206"/>
    </location>
</feature>
<evidence type="ECO:0000313" key="9">
    <source>
        <dbReference type="EMBL" id="SEP81881.1"/>
    </source>
</evidence>
<evidence type="ECO:0000256" key="2">
    <source>
        <dbReference type="ARBA" id="ARBA00006228"/>
    </source>
</evidence>
<evidence type="ECO:0000313" key="10">
    <source>
        <dbReference type="Proteomes" id="UP000199055"/>
    </source>
</evidence>
<evidence type="ECO:0000256" key="5">
    <source>
        <dbReference type="ARBA" id="ARBA00022989"/>
    </source>
</evidence>
<dbReference type="InterPro" id="IPR002758">
    <property type="entry name" value="Cation_antiport_E"/>
</dbReference>
<protein>
    <submittedName>
        <fullName evidence="9">Multicomponent Na+:H+ antiporter subunit E</fullName>
    </submittedName>
</protein>
<organism evidence="9 10">
    <name type="scientific">Streptomyces radiopugnans</name>
    <dbReference type="NCBI Taxonomy" id="403935"/>
    <lineage>
        <taxon>Bacteria</taxon>
        <taxon>Bacillati</taxon>
        <taxon>Actinomycetota</taxon>
        <taxon>Actinomycetes</taxon>
        <taxon>Kitasatosporales</taxon>
        <taxon>Streptomycetaceae</taxon>
        <taxon>Streptomyces</taxon>
    </lineage>
</organism>
<evidence type="ECO:0000256" key="8">
    <source>
        <dbReference type="SAM" id="Phobius"/>
    </source>
</evidence>
<dbReference type="EMBL" id="FOET01000002">
    <property type="protein sequence ID" value="SEP81881.1"/>
    <property type="molecule type" value="Genomic_DNA"/>
</dbReference>
<dbReference type="NCBIfam" id="NF006521">
    <property type="entry name" value="PRK08965.1-5"/>
    <property type="match status" value="1"/>
</dbReference>
<feature type="compositionally biased region" description="Basic and acidic residues" evidence="7">
    <location>
        <begin position="187"/>
        <end position="206"/>
    </location>
</feature>
<keyword evidence="3" id="KW-1003">Cell membrane</keyword>
<name>A0A1H9AZI7_9ACTN</name>
<dbReference type="GO" id="GO:0005886">
    <property type="term" value="C:plasma membrane"/>
    <property type="evidence" value="ECO:0007669"/>
    <property type="project" value="UniProtKB-SubCell"/>
</dbReference>
<dbReference type="GO" id="GO:0008324">
    <property type="term" value="F:monoatomic cation transmembrane transporter activity"/>
    <property type="evidence" value="ECO:0007669"/>
    <property type="project" value="InterPro"/>
</dbReference>
<evidence type="ECO:0000256" key="4">
    <source>
        <dbReference type="ARBA" id="ARBA00022692"/>
    </source>
</evidence>